<dbReference type="Pfam" id="PF06240">
    <property type="entry name" value="COXG"/>
    <property type="match status" value="1"/>
</dbReference>
<dbReference type="InterPro" id="IPR010419">
    <property type="entry name" value="CO_DH_gsu"/>
</dbReference>
<name>A0A964T714_9HYPH</name>
<feature type="region of interest" description="Disordered" evidence="1">
    <location>
        <begin position="186"/>
        <end position="211"/>
    </location>
</feature>
<dbReference type="AlphaFoldDB" id="A0A964T714"/>
<evidence type="ECO:0000256" key="1">
    <source>
        <dbReference type="SAM" id="MobiDB-lite"/>
    </source>
</evidence>
<sequence length="243" mass="24742">MGGSNPARPSARSCSCPGQAEGPGPPIPRSDLVKLENKFEVPRSPDDTFATLLDVPQIVGCVPGAELVSEEPDGVYKGRVSIRLGPVALKFNGTATIAESDPVARTALVRAKGSDQQGRGNAGATTRMQVLPADGGSLVVLETELQLSGLVAQYGRASGVIAAVSNEIIASFARSLRARIAGPAPAPVEGGAENAAAPAEGAPPPAAQPEEKPKALGIGFFLKALLVALGLRRAGADEARQRG</sequence>
<protein>
    <submittedName>
        <fullName evidence="2">Carbon monoxide dehydrogenase</fullName>
    </submittedName>
</protein>
<dbReference type="CDD" id="cd07823">
    <property type="entry name" value="SRPBCC_5"/>
    <property type="match status" value="1"/>
</dbReference>
<dbReference type="Gene3D" id="3.30.530.20">
    <property type="match status" value="1"/>
</dbReference>
<evidence type="ECO:0000313" key="3">
    <source>
        <dbReference type="Proteomes" id="UP000773614"/>
    </source>
</evidence>
<reference evidence="2" key="1">
    <citation type="submission" date="2019-03" db="EMBL/GenBank/DDBJ databases">
        <title>Afifella sp. nov., isolated from activated sludge.</title>
        <authorList>
            <person name="Li Q."/>
            <person name="Liu Y."/>
        </authorList>
    </citation>
    <scope>NUCLEOTIDE SEQUENCE</scope>
    <source>
        <strain evidence="2">L72</strain>
    </source>
</reference>
<dbReference type="SUPFAM" id="SSF55961">
    <property type="entry name" value="Bet v1-like"/>
    <property type="match status" value="1"/>
</dbReference>
<comment type="caution">
    <text evidence="2">The sequence shown here is derived from an EMBL/GenBank/DDBJ whole genome shotgun (WGS) entry which is preliminary data.</text>
</comment>
<dbReference type="EMBL" id="SPKJ01000042">
    <property type="protein sequence ID" value="MYZ48582.1"/>
    <property type="molecule type" value="Genomic_DNA"/>
</dbReference>
<dbReference type="PANTHER" id="PTHR38588:SF1">
    <property type="entry name" value="BLL0334 PROTEIN"/>
    <property type="match status" value="1"/>
</dbReference>
<feature type="compositionally biased region" description="Low complexity" evidence="1">
    <location>
        <begin position="186"/>
        <end position="200"/>
    </location>
</feature>
<keyword evidence="3" id="KW-1185">Reference proteome</keyword>
<gene>
    <name evidence="2" type="ORF">E4O86_12760</name>
</gene>
<feature type="region of interest" description="Disordered" evidence="1">
    <location>
        <begin position="1"/>
        <end position="31"/>
    </location>
</feature>
<dbReference type="Proteomes" id="UP000773614">
    <property type="component" value="Unassembled WGS sequence"/>
</dbReference>
<proteinExistence type="predicted"/>
<dbReference type="PANTHER" id="PTHR38588">
    <property type="entry name" value="BLL0334 PROTEIN"/>
    <property type="match status" value="1"/>
</dbReference>
<evidence type="ECO:0000313" key="2">
    <source>
        <dbReference type="EMBL" id="MYZ48582.1"/>
    </source>
</evidence>
<dbReference type="InterPro" id="IPR023393">
    <property type="entry name" value="START-like_dom_sf"/>
</dbReference>
<accession>A0A964T714</accession>
<organism evidence="2 3">
    <name type="scientific">Propylenella binzhouense</name>
    <dbReference type="NCBI Taxonomy" id="2555902"/>
    <lineage>
        <taxon>Bacteria</taxon>
        <taxon>Pseudomonadati</taxon>
        <taxon>Pseudomonadota</taxon>
        <taxon>Alphaproteobacteria</taxon>
        <taxon>Hyphomicrobiales</taxon>
        <taxon>Propylenellaceae</taxon>
        <taxon>Propylenella</taxon>
    </lineage>
</organism>